<evidence type="ECO:0000256" key="8">
    <source>
        <dbReference type="ARBA" id="ARBA00023242"/>
    </source>
</evidence>
<evidence type="ECO:0000256" key="7">
    <source>
        <dbReference type="ARBA" id="ARBA00023125"/>
    </source>
</evidence>
<evidence type="ECO:0000256" key="4">
    <source>
        <dbReference type="ARBA" id="ARBA00022705"/>
    </source>
</evidence>
<dbReference type="Gene3D" id="3.40.50.300">
    <property type="entry name" value="P-loop containing nucleotide triphosphate hydrolases"/>
    <property type="match status" value="1"/>
</dbReference>
<dbReference type="GO" id="GO:0005524">
    <property type="term" value="F:ATP binding"/>
    <property type="evidence" value="ECO:0007669"/>
    <property type="project" value="UniProtKB-KW"/>
</dbReference>
<comment type="subcellular location">
    <subcellularLocation>
        <location evidence="1 10">Nucleus</location>
    </subcellularLocation>
</comment>
<dbReference type="Pfam" id="PF14629">
    <property type="entry name" value="ORC4_C"/>
    <property type="match status" value="1"/>
</dbReference>
<dbReference type="FunFam" id="3.40.50.300:FF:000649">
    <property type="entry name" value="Origin recognition complex subunit 4"/>
    <property type="match status" value="1"/>
</dbReference>
<protein>
    <recommendedName>
        <fullName evidence="3 10">Origin recognition complex subunit 4</fullName>
    </recommendedName>
</protein>
<keyword evidence="6" id="KW-0067">ATP-binding</keyword>
<accession>A0A067QT57</accession>
<dbReference type="GO" id="GO:0005664">
    <property type="term" value="C:nuclear origin of replication recognition complex"/>
    <property type="evidence" value="ECO:0007669"/>
    <property type="project" value="TreeGrafter"/>
</dbReference>
<dbReference type="STRING" id="136037.A0A067QT57"/>
<evidence type="ECO:0000256" key="9">
    <source>
        <dbReference type="ARBA" id="ARBA00046777"/>
    </source>
</evidence>
<dbReference type="EMBL" id="KK853050">
    <property type="protein sequence ID" value="KDR12067.1"/>
    <property type="molecule type" value="Genomic_DNA"/>
</dbReference>
<name>A0A067QT57_ZOONE</name>
<keyword evidence="13" id="KW-1185">Reference proteome</keyword>
<sequence>MDRTLSVEDGLVLCRKTIKRKLLLPTNEFSGHEKERSHLSDLVRRTVEMGESNSALLIGPRGCGKTALLNSVINELKNEKSFHEKAFVVELNGLMHTDDRLALKDATRQMQLENAVGNKVFGSFAENLTFLLQCLKSGNKDRSKSIIFILDEFDLFCNHHNQTLLYNLFNVAQSAQAPICVVGLTCRLDVMELLEKRVKSRFSHRQIFIFPDTCQKEQSVFEVRMALLKNLLILSEDDVCVDDAVFSYCWNCHVEDLCTEEPVQNVMRTILNLDNSERTLRSFLLVVISRLSDTHPTLTAEDFLQVHKLWSRDAKVAMVEGLSVLELCLIIAMKHQTEIYEGEPLNFEMVYRRYCKFLSQNSTVQNVERPVVLKAFEHLESLELVVPIGGPSIHILKEFQLHRFVLTSQQVSDAVKRYQGLPTEVSQWAASSYQ</sequence>
<evidence type="ECO:0000256" key="10">
    <source>
        <dbReference type="PIRNR" id="PIRNR007858"/>
    </source>
</evidence>
<dbReference type="Proteomes" id="UP000027135">
    <property type="component" value="Unassembled WGS sequence"/>
</dbReference>
<dbReference type="GO" id="GO:0003688">
    <property type="term" value="F:DNA replication origin binding"/>
    <property type="evidence" value="ECO:0007669"/>
    <property type="project" value="TreeGrafter"/>
</dbReference>
<dbReference type="PIRSF" id="PIRSF007858">
    <property type="entry name" value="ORC4"/>
    <property type="match status" value="1"/>
</dbReference>
<evidence type="ECO:0000313" key="12">
    <source>
        <dbReference type="EMBL" id="KDR12067.1"/>
    </source>
</evidence>
<gene>
    <name evidence="12" type="ORF">L798_13600</name>
</gene>
<keyword evidence="5" id="KW-0547">Nucleotide-binding</keyword>
<dbReference type="InterPro" id="IPR016527">
    <property type="entry name" value="ORC4"/>
</dbReference>
<dbReference type="GO" id="GO:0005737">
    <property type="term" value="C:cytoplasm"/>
    <property type="evidence" value="ECO:0007669"/>
    <property type="project" value="UniProtKB-ARBA"/>
</dbReference>
<keyword evidence="7 10" id="KW-0238">DNA-binding</keyword>
<dbReference type="PANTHER" id="PTHR12087:SF0">
    <property type="entry name" value="ORIGIN RECOGNITION COMPLEX SUBUNIT 4"/>
    <property type="match status" value="1"/>
</dbReference>
<dbReference type="eggNOG" id="KOG2228">
    <property type="taxonomic scope" value="Eukaryota"/>
</dbReference>
<proteinExistence type="inferred from homology"/>
<dbReference type="InterPro" id="IPR011579">
    <property type="entry name" value="ATPase_dom"/>
</dbReference>
<dbReference type="GO" id="GO:0006270">
    <property type="term" value="P:DNA replication initiation"/>
    <property type="evidence" value="ECO:0007669"/>
    <property type="project" value="TreeGrafter"/>
</dbReference>
<organism evidence="12 13">
    <name type="scientific">Zootermopsis nevadensis</name>
    <name type="common">Dampwood termite</name>
    <dbReference type="NCBI Taxonomy" id="136037"/>
    <lineage>
        <taxon>Eukaryota</taxon>
        <taxon>Metazoa</taxon>
        <taxon>Ecdysozoa</taxon>
        <taxon>Arthropoda</taxon>
        <taxon>Hexapoda</taxon>
        <taxon>Insecta</taxon>
        <taxon>Pterygota</taxon>
        <taxon>Neoptera</taxon>
        <taxon>Polyneoptera</taxon>
        <taxon>Dictyoptera</taxon>
        <taxon>Blattodea</taxon>
        <taxon>Blattoidea</taxon>
        <taxon>Termitoidae</taxon>
        <taxon>Termopsidae</taxon>
        <taxon>Zootermopsis</taxon>
    </lineage>
</organism>
<dbReference type="SMART" id="SM00382">
    <property type="entry name" value="AAA"/>
    <property type="match status" value="1"/>
</dbReference>
<evidence type="ECO:0000256" key="1">
    <source>
        <dbReference type="ARBA" id="ARBA00004123"/>
    </source>
</evidence>
<dbReference type="AlphaFoldDB" id="A0A067QT57"/>
<dbReference type="FunCoup" id="A0A067QT57">
    <property type="interactions" value="2083"/>
</dbReference>
<dbReference type="Pfam" id="PF01637">
    <property type="entry name" value="ATPase_2"/>
    <property type="match status" value="1"/>
</dbReference>
<comment type="subunit">
    <text evidence="9">Component of ORC, a complex composed of at least 6 subunits: ORC1, ORC2, ORC3, ORC4, ORC5 and ORC6. ORC is regulated in a cell-cycle dependent manner. It is sequentially assembled at the exit from anaphase of mitosis and disassembled as cells enter S phase. Interacts with DBF4. Interacts with POLQ.</text>
</comment>
<evidence type="ECO:0000256" key="6">
    <source>
        <dbReference type="ARBA" id="ARBA00022840"/>
    </source>
</evidence>
<evidence type="ECO:0000256" key="3">
    <source>
        <dbReference type="ARBA" id="ARBA00019083"/>
    </source>
</evidence>
<dbReference type="PANTHER" id="PTHR12087">
    <property type="entry name" value="ORIGIN RECOGNITION COMPLEX SUBUNIT 4"/>
    <property type="match status" value="1"/>
</dbReference>
<dbReference type="OMA" id="AFTFQRN"/>
<dbReference type="InParanoid" id="A0A067QT57"/>
<keyword evidence="8 10" id="KW-0539">Nucleus</keyword>
<dbReference type="CDD" id="cd00009">
    <property type="entry name" value="AAA"/>
    <property type="match status" value="1"/>
</dbReference>
<reference evidence="12 13" key="1">
    <citation type="journal article" date="2014" name="Nat. Commun.">
        <title>Molecular traces of alternative social organization in a termite genome.</title>
        <authorList>
            <person name="Terrapon N."/>
            <person name="Li C."/>
            <person name="Robertson H.M."/>
            <person name="Ji L."/>
            <person name="Meng X."/>
            <person name="Booth W."/>
            <person name="Chen Z."/>
            <person name="Childers C.P."/>
            <person name="Glastad K.M."/>
            <person name="Gokhale K."/>
            <person name="Gowin J."/>
            <person name="Gronenberg W."/>
            <person name="Hermansen R.A."/>
            <person name="Hu H."/>
            <person name="Hunt B.G."/>
            <person name="Huylmans A.K."/>
            <person name="Khalil S.M."/>
            <person name="Mitchell R.D."/>
            <person name="Munoz-Torres M.C."/>
            <person name="Mustard J.A."/>
            <person name="Pan H."/>
            <person name="Reese J.T."/>
            <person name="Scharf M.E."/>
            <person name="Sun F."/>
            <person name="Vogel H."/>
            <person name="Xiao J."/>
            <person name="Yang W."/>
            <person name="Yang Z."/>
            <person name="Yang Z."/>
            <person name="Zhou J."/>
            <person name="Zhu J."/>
            <person name="Brent C.S."/>
            <person name="Elsik C.G."/>
            <person name="Goodisman M.A."/>
            <person name="Liberles D.A."/>
            <person name="Roe R.M."/>
            <person name="Vargo E.L."/>
            <person name="Vilcinskas A."/>
            <person name="Wang J."/>
            <person name="Bornberg-Bauer E."/>
            <person name="Korb J."/>
            <person name="Zhang G."/>
            <person name="Liebig J."/>
        </authorList>
    </citation>
    <scope>NUCLEOTIDE SEQUENCE [LARGE SCALE GENOMIC DNA]</scope>
    <source>
        <tissue evidence="12">Whole organism</tissue>
    </source>
</reference>
<evidence type="ECO:0000313" key="13">
    <source>
        <dbReference type="Proteomes" id="UP000027135"/>
    </source>
</evidence>
<keyword evidence="4 10" id="KW-0235">DNA replication</keyword>
<dbReference type="InterPro" id="IPR032705">
    <property type="entry name" value="ORC4_C"/>
</dbReference>
<feature type="domain" description="AAA+ ATPase" evidence="11">
    <location>
        <begin position="51"/>
        <end position="212"/>
    </location>
</feature>
<evidence type="ECO:0000259" key="11">
    <source>
        <dbReference type="SMART" id="SM00382"/>
    </source>
</evidence>
<comment type="function">
    <text evidence="10">Component of the origin recognition complex (ORC) that binds origins of replication.</text>
</comment>
<dbReference type="OrthoDB" id="343623at2759"/>
<dbReference type="InterPro" id="IPR003593">
    <property type="entry name" value="AAA+_ATPase"/>
</dbReference>
<dbReference type="SUPFAM" id="SSF52540">
    <property type="entry name" value="P-loop containing nucleoside triphosphate hydrolases"/>
    <property type="match status" value="1"/>
</dbReference>
<evidence type="ECO:0000256" key="5">
    <source>
        <dbReference type="ARBA" id="ARBA00022741"/>
    </source>
</evidence>
<evidence type="ECO:0000256" key="2">
    <source>
        <dbReference type="ARBA" id="ARBA00005334"/>
    </source>
</evidence>
<comment type="similarity">
    <text evidence="2 10">Belongs to the ORC4 family.</text>
</comment>
<dbReference type="InterPro" id="IPR027417">
    <property type="entry name" value="P-loop_NTPase"/>
</dbReference>